<organism evidence="2 3">
    <name type="scientific">Methylomusa anaerophila</name>
    <dbReference type="NCBI Taxonomy" id="1930071"/>
    <lineage>
        <taxon>Bacteria</taxon>
        <taxon>Bacillati</taxon>
        <taxon>Bacillota</taxon>
        <taxon>Negativicutes</taxon>
        <taxon>Selenomonadales</taxon>
        <taxon>Sporomusaceae</taxon>
        <taxon>Methylomusa</taxon>
    </lineage>
</organism>
<dbReference type="InterPro" id="IPR013785">
    <property type="entry name" value="Aldolase_TIM"/>
</dbReference>
<name>A0A348AQW4_9FIRM</name>
<dbReference type="NCBIfam" id="TIGR02814">
    <property type="entry name" value="pfaD_fam"/>
    <property type="match status" value="1"/>
</dbReference>
<dbReference type="InterPro" id="IPR049489">
    <property type="entry name" value="FabD-like_helical_ins"/>
</dbReference>
<gene>
    <name evidence="2" type="primary">pksE_2</name>
    <name evidence="2" type="ORF">MAMMFC1_04179</name>
</gene>
<proteinExistence type="predicted"/>
<evidence type="ECO:0000313" key="2">
    <source>
        <dbReference type="EMBL" id="BBB93462.1"/>
    </source>
</evidence>
<evidence type="ECO:0000313" key="3">
    <source>
        <dbReference type="Proteomes" id="UP000276437"/>
    </source>
</evidence>
<evidence type="ECO:0000259" key="1">
    <source>
        <dbReference type="Pfam" id="PF21607"/>
    </source>
</evidence>
<feature type="domain" description="[Acyl-carrier-protein] S-malonyltransferase-like inserted helical" evidence="1">
    <location>
        <begin position="338"/>
        <end position="414"/>
    </location>
</feature>
<dbReference type="AlphaFoldDB" id="A0A348AQW4"/>
<reference evidence="2 3" key="1">
    <citation type="journal article" date="2018" name="Int. J. Syst. Evol. Microbiol.">
        <title>Methylomusa anaerophila gen. nov., sp. nov., an anaerobic methanol-utilizing bacterium isolated from a microbial fuel cell.</title>
        <authorList>
            <person name="Amano N."/>
            <person name="Yamamuro A."/>
            <person name="Miyahara M."/>
            <person name="Kouzuma A."/>
            <person name="Abe T."/>
            <person name="Watanabe K."/>
        </authorList>
    </citation>
    <scope>NUCLEOTIDE SEQUENCE [LARGE SCALE GENOMIC DNA]</scope>
    <source>
        <strain evidence="2 3">MMFC1</strain>
    </source>
</reference>
<keyword evidence="3" id="KW-1185">Reference proteome</keyword>
<dbReference type="RefSeq" id="WP_126310281.1">
    <property type="nucleotide sequence ID" value="NZ_AP018449.1"/>
</dbReference>
<dbReference type="PANTHER" id="PTHR32332">
    <property type="entry name" value="2-NITROPROPANE DIOXYGENASE"/>
    <property type="match status" value="1"/>
</dbReference>
<dbReference type="KEGG" id="mana:MAMMFC1_04179"/>
<dbReference type="InterPro" id="IPR014179">
    <property type="entry name" value="PfaD-like_TIM-barrel"/>
</dbReference>
<dbReference type="SUPFAM" id="SSF51395">
    <property type="entry name" value="FMN-linked oxidoreductases"/>
    <property type="match status" value="1"/>
</dbReference>
<dbReference type="Gene3D" id="3.20.20.70">
    <property type="entry name" value="Aldolase class I"/>
    <property type="match status" value="1"/>
</dbReference>
<accession>A0A348AQW4</accession>
<dbReference type="CDD" id="cd04742">
    <property type="entry name" value="NPD_FabD"/>
    <property type="match status" value="1"/>
</dbReference>
<dbReference type="EMBL" id="AP018449">
    <property type="protein sequence ID" value="BBB93462.1"/>
    <property type="molecule type" value="Genomic_DNA"/>
</dbReference>
<protein>
    <submittedName>
        <fullName evidence="2">Polyketide biosynthesis protein PksE</fullName>
    </submittedName>
</protein>
<sequence>MIPYIFSGQGSQSKGIAGTLISPSALGSSEFKKDYNLKYAYLTGAMYRGVASPEMVVKVGKAGMMGFLGTGGLALSQIETAIQYIQKELSPGQAYGLNLLHNPNNPAMEEKTVDLLLAYGVKTVEAAAFLSITPALVKYRTQGLKRDEHGKVIVLNKIIAKLSRPEVAEAFLSPAPAKIVAKLLAENKITQEEAELAKEIPMADDICAEADSGGHTDGGVAYALMPAMITLRDEMMKKYQYSKTMRIGAAGGIGTPAAAAAAFVMGADFIVTGSINQCTVEAATSDAVKDLLQQINIQDTEYAPAGDMFEMGAKVQVLKKGLFFPARANKLYDLYRQYNSLDEIDEKTKKQIEEKFFKRSFAEVYKDVKNYYPAPEIEKAERNPKHKMALIFRWYFGYTTNLALSGNTESKVDYQVHCGPALGAFNQWVKGTELENWRNRHVDEIGRKLVTETAELLSNRLKTMSC</sequence>
<dbReference type="OrthoDB" id="9805460at2"/>
<dbReference type="Pfam" id="PF21607">
    <property type="entry name" value="FabD_helical_ins"/>
    <property type="match status" value="1"/>
</dbReference>
<dbReference type="PANTHER" id="PTHR32332:SF20">
    <property type="entry name" value="2-NITROPROPANE DIOXYGENASE-LIKE PROTEIN"/>
    <property type="match status" value="1"/>
</dbReference>
<dbReference type="Proteomes" id="UP000276437">
    <property type="component" value="Chromosome"/>
</dbReference>